<evidence type="ECO:0000313" key="3">
    <source>
        <dbReference type="Proteomes" id="UP000630353"/>
    </source>
</evidence>
<feature type="transmembrane region" description="Helical" evidence="1">
    <location>
        <begin position="394"/>
        <end position="415"/>
    </location>
</feature>
<sequence length="432" mass="47480">MKFHSEREALTLELHDRPFRPMTAPLRVSQLAIATGERGGERDHAQFAALCRRYGKAEPAAGAKHFTVDLGPFTVKWERHTEFSTYTLLREEPVDQPFDETVFDLVPSDWKDGLYGEVMVALHLTVTVDAEEPVDGNRLSRWFAGNPVFGSALAAGSAQLYGDLRTHDDGFERLLLRTSGPEPVLLGQLVQRILELFTYARFAMLSLPIARAASPRLEGIERGLAEVAETLAAAGRLESDEALLERLSGLSAELEDVVAASNYRYGASTAYAEIVENRLRDLQPVAAEGYINLVGYLMRRLTPAMRTCLSVAARQEALSRRANRLSSLLRTGIEVRLEAQNRDLLESMNRRSAQALALQRTVEGLSVVAVSYYAIGLVKIVLEGLSKAGRLGDLSPTVGAALALPLVVAAIWLGLRRLTHRVLEKPRPDGGD</sequence>
<reference evidence="2" key="1">
    <citation type="journal article" date="2014" name="Int. J. Syst. Evol. Microbiol.">
        <title>Complete genome sequence of Corynebacterium casei LMG S-19264T (=DSM 44701T), isolated from a smear-ripened cheese.</title>
        <authorList>
            <consortium name="US DOE Joint Genome Institute (JGI-PGF)"/>
            <person name="Walter F."/>
            <person name="Albersmeier A."/>
            <person name="Kalinowski J."/>
            <person name="Ruckert C."/>
        </authorList>
    </citation>
    <scope>NUCLEOTIDE SEQUENCE</scope>
    <source>
        <strain evidence="2">KCTC 42651</strain>
    </source>
</reference>
<dbReference type="InterPro" id="IPR021830">
    <property type="entry name" value="DUF3422"/>
</dbReference>
<dbReference type="Proteomes" id="UP000630353">
    <property type="component" value="Unassembled WGS sequence"/>
</dbReference>
<keyword evidence="1" id="KW-0812">Transmembrane</keyword>
<dbReference type="RefSeq" id="WP_189993974.1">
    <property type="nucleotide sequence ID" value="NZ_BMZS01000011.1"/>
</dbReference>
<dbReference type="EMBL" id="BMZS01000011">
    <property type="protein sequence ID" value="GHD60009.1"/>
    <property type="molecule type" value="Genomic_DNA"/>
</dbReference>
<keyword evidence="3" id="KW-1185">Reference proteome</keyword>
<gene>
    <name evidence="2" type="ORF">GCM10017083_45520</name>
</gene>
<keyword evidence="1" id="KW-1133">Transmembrane helix</keyword>
<dbReference type="Pfam" id="PF11902">
    <property type="entry name" value="DUF3422"/>
    <property type="match status" value="1"/>
</dbReference>
<proteinExistence type="predicted"/>
<evidence type="ECO:0000256" key="1">
    <source>
        <dbReference type="SAM" id="Phobius"/>
    </source>
</evidence>
<protein>
    <recommendedName>
        <fullName evidence="4">DUF3422 domain-containing protein</fullName>
    </recommendedName>
</protein>
<evidence type="ECO:0000313" key="2">
    <source>
        <dbReference type="EMBL" id="GHD60009.1"/>
    </source>
</evidence>
<dbReference type="AlphaFoldDB" id="A0A918XVV0"/>
<evidence type="ECO:0008006" key="4">
    <source>
        <dbReference type="Google" id="ProtNLM"/>
    </source>
</evidence>
<comment type="caution">
    <text evidence="2">The sequence shown here is derived from an EMBL/GenBank/DDBJ whole genome shotgun (WGS) entry which is preliminary data.</text>
</comment>
<accession>A0A918XVV0</accession>
<reference evidence="2" key="2">
    <citation type="submission" date="2020-09" db="EMBL/GenBank/DDBJ databases">
        <authorList>
            <person name="Sun Q."/>
            <person name="Kim S."/>
        </authorList>
    </citation>
    <scope>NUCLEOTIDE SEQUENCE</scope>
    <source>
        <strain evidence="2">KCTC 42651</strain>
    </source>
</reference>
<organism evidence="2 3">
    <name type="scientific">Thalassobaculum fulvum</name>
    <dbReference type="NCBI Taxonomy" id="1633335"/>
    <lineage>
        <taxon>Bacteria</taxon>
        <taxon>Pseudomonadati</taxon>
        <taxon>Pseudomonadota</taxon>
        <taxon>Alphaproteobacteria</taxon>
        <taxon>Rhodospirillales</taxon>
        <taxon>Thalassobaculaceae</taxon>
        <taxon>Thalassobaculum</taxon>
    </lineage>
</organism>
<keyword evidence="1" id="KW-0472">Membrane</keyword>
<name>A0A918XVV0_9PROT</name>